<keyword evidence="6" id="KW-0812">Transmembrane</keyword>
<comment type="catalytic activity">
    <reaction evidence="4">
        <text>Couples ATP hydrolysis with the unwinding of duplex DNA by translocating in the 3'-5' direction.</text>
        <dbReference type="EC" id="5.6.2.4"/>
    </reaction>
</comment>
<dbReference type="GO" id="GO:0005694">
    <property type="term" value="C:chromosome"/>
    <property type="evidence" value="ECO:0007669"/>
    <property type="project" value="TreeGrafter"/>
</dbReference>
<keyword evidence="3" id="KW-0413">Isomerase</keyword>
<dbReference type="InterPro" id="IPR027417">
    <property type="entry name" value="P-loop_NTPase"/>
</dbReference>
<dbReference type="GO" id="GO:0000724">
    <property type="term" value="P:double-strand break repair via homologous recombination"/>
    <property type="evidence" value="ECO:0007669"/>
    <property type="project" value="TreeGrafter"/>
</dbReference>
<evidence type="ECO:0000256" key="5">
    <source>
        <dbReference type="ARBA" id="ARBA00034808"/>
    </source>
</evidence>
<reference evidence="8" key="1">
    <citation type="submission" date="2021-06" db="EMBL/GenBank/DDBJ databases">
        <authorList>
            <person name="Kallberg Y."/>
            <person name="Tangrot J."/>
            <person name="Rosling A."/>
        </authorList>
    </citation>
    <scope>NUCLEOTIDE SEQUENCE</scope>
    <source>
        <strain evidence="8">MA453B</strain>
    </source>
</reference>
<proteinExistence type="inferred from homology"/>
<dbReference type="InterPro" id="IPR011545">
    <property type="entry name" value="DEAD/DEAH_box_helicase_dom"/>
</dbReference>
<dbReference type="AlphaFoldDB" id="A0A9N9JSY3"/>
<protein>
    <recommendedName>
        <fullName evidence="5">DNA 3'-5' helicase</fullName>
        <ecNumber evidence="5">5.6.2.4</ecNumber>
    </recommendedName>
</protein>
<name>A0A9N9JSY3_9GLOM</name>
<sequence length="533" mass="61347">PIVAYHLVEKPQIYKNKKGEMITINEGNYNSSSKQIEHANLIGSIAKITSTLIEYNIVLGVAVDRDLNSNKTLAEQPIVSKIFADLKHKATTIRKKIAVYAACIRASDNNYPLITDKDLHQMHYDIVPVLKRNMLEGITQLAPQQSLITKMHTSQNESVNRIKLNYTDKKQDYPKSYRTRHALAVIHNNNSFLEMLQILQQVGEILSCGSFPKRFPEQGFCKLCGFYWNYELINTKFHSTKEKLPIQSLLNMIEVVLLEVFNFQHYKELQYESIESFMLGKDTLTIIPTEGGKTLIFFVASVLFCGLMIIFTLLKSLMRCQLKELIDIGIPSAYLFVATDQPPDIQEKIFSEIALGYTKILWITPEKFIQNLKFCQMLKKIAETRKIQFVIDEAHYIIEYTYFRLAWNQLSKLKDEFTLAPIFLLTATCSEFIANQLIINLKCPNLNIIRSKQIHRPELNLQVQPKPIKKDKLLEAIFKIINEITSKQIIIYCAMPDKCIDIVTALKEQYNLDLIATYHGKMSSNEQKKALTS</sequence>
<organism evidence="8 9">
    <name type="scientific">Dentiscutata erythropus</name>
    <dbReference type="NCBI Taxonomy" id="1348616"/>
    <lineage>
        <taxon>Eukaryota</taxon>
        <taxon>Fungi</taxon>
        <taxon>Fungi incertae sedis</taxon>
        <taxon>Mucoromycota</taxon>
        <taxon>Glomeromycotina</taxon>
        <taxon>Glomeromycetes</taxon>
        <taxon>Diversisporales</taxon>
        <taxon>Gigasporaceae</taxon>
        <taxon>Dentiscutata</taxon>
    </lineage>
</organism>
<evidence type="ECO:0000256" key="1">
    <source>
        <dbReference type="ARBA" id="ARBA00005446"/>
    </source>
</evidence>
<keyword evidence="9" id="KW-1185">Reference proteome</keyword>
<dbReference type="Pfam" id="PF00270">
    <property type="entry name" value="DEAD"/>
    <property type="match status" value="1"/>
</dbReference>
<accession>A0A9N9JSY3</accession>
<feature type="non-terminal residue" evidence="8">
    <location>
        <position position="1"/>
    </location>
</feature>
<feature type="domain" description="Helicase ATP-binding" evidence="7">
    <location>
        <begin position="274"/>
        <end position="447"/>
    </location>
</feature>
<evidence type="ECO:0000256" key="4">
    <source>
        <dbReference type="ARBA" id="ARBA00034617"/>
    </source>
</evidence>
<dbReference type="Proteomes" id="UP000789405">
    <property type="component" value="Unassembled WGS sequence"/>
</dbReference>
<dbReference type="PANTHER" id="PTHR13710:SF105">
    <property type="entry name" value="ATP-DEPENDENT DNA HELICASE Q1"/>
    <property type="match status" value="1"/>
</dbReference>
<comment type="similarity">
    <text evidence="1">Belongs to the helicase family. RecQ subfamily.</text>
</comment>
<dbReference type="PROSITE" id="PS51192">
    <property type="entry name" value="HELICASE_ATP_BIND_1"/>
    <property type="match status" value="1"/>
</dbReference>
<evidence type="ECO:0000259" key="7">
    <source>
        <dbReference type="PROSITE" id="PS51192"/>
    </source>
</evidence>
<evidence type="ECO:0000313" key="8">
    <source>
        <dbReference type="EMBL" id="CAG8794502.1"/>
    </source>
</evidence>
<evidence type="ECO:0000313" key="9">
    <source>
        <dbReference type="Proteomes" id="UP000789405"/>
    </source>
</evidence>
<dbReference type="EMBL" id="CAJVPY010029703">
    <property type="protein sequence ID" value="CAG8794502.1"/>
    <property type="molecule type" value="Genomic_DNA"/>
</dbReference>
<keyword evidence="6" id="KW-0472">Membrane</keyword>
<keyword evidence="6" id="KW-1133">Transmembrane helix</keyword>
<dbReference type="GO" id="GO:0005737">
    <property type="term" value="C:cytoplasm"/>
    <property type="evidence" value="ECO:0007669"/>
    <property type="project" value="TreeGrafter"/>
</dbReference>
<dbReference type="PANTHER" id="PTHR13710">
    <property type="entry name" value="DNA HELICASE RECQ FAMILY MEMBER"/>
    <property type="match status" value="1"/>
</dbReference>
<feature type="transmembrane region" description="Helical" evidence="6">
    <location>
        <begin position="295"/>
        <end position="314"/>
    </location>
</feature>
<dbReference type="OrthoDB" id="10261556at2759"/>
<keyword evidence="2" id="KW-0238">DNA-binding</keyword>
<comment type="caution">
    <text evidence="8">The sequence shown here is derived from an EMBL/GenBank/DDBJ whole genome shotgun (WGS) entry which is preliminary data.</text>
</comment>
<gene>
    <name evidence="8" type="ORF">DERYTH_LOCUS22081</name>
</gene>
<dbReference type="GO" id="GO:0003677">
    <property type="term" value="F:DNA binding"/>
    <property type="evidence" value="ECO:0007669"/>
    <property type="project" value="UniProtKB-KW"/>
</dbReference>
<dbReference type="InterPro" id="IPR014001">
    <property type="entry name" value="Helicase_ATP-bd"/>
</dbReference>
<dbReference type="EC" id="5.6.2.4" evidence="5"/>
<dbReference type="GO" id="GO:0005524">
    <property type="term" value="F:ATP binding"/>
    <property type="evidence" value="ECO:0007669"/>
    <property type="project" value="InterPro"/>
</dbReference>
<evidence type="ECO:0000256" key="6">
    <source>
        <dbReference type="SAM" id="Phobius"/>
    </source>
</evidence>
<dbReference type="SUPFAM" id="SSF52540">
    <property type="entry name" value="P-loop containing nucleoside triphosphate hydrolases"/>
    <property type="match status" value="2"/>
</dbReference>
<dbReference type="GO" id="GO:0009378">
    <property type="term" value="F:four-way junction helicase activity"/>
    <property type="evidence" value="ECO:0007669"/>
    <property type="project" value="TreeGrafter"/>
</dbReference>
<dbReference type="Gene3D" id="3.40.50.300">
    <property type="entry name" value="P-loop containing nucleotide triphosphate hydrolases"/>
    <property type="match status" value="2"/>
</dbReference>
<dbReference type="GO" id="GO:0043138">
    <property type="term" value="F:3'-5' DNA helicase activity"/>
    <property type="evidence" value="ECO:0007669"/>
    <property type="project" value="UniProtKB-EC"/>
</dbReference>
<evidence type="ECO:0000256" key="3">
    <source>
        <dbReference type="ARBA" id="ARBA00023235"/>
    </source>
</evidence>
<evidence type="ECO:0000256" key="2">
    <source>
        <dbReference type="ARBA" id="ARBA00023125"/>
    </source>
</evidence>